<dbReference type="RefSeq" id="WP_215603828.1">
    <property type="nucleotide sequence ID" value="NZ_CP076136.1"/>
</dbReference>
<dbReference type="AlphaFoldDB" id="A0A975RX72"/>
<evidence type="ECO:0008006" key="4">
    <source>
        <dbReference type="Google" id="ProtNLM"/>
    </source>
</evidence>
<protein>
    <recommendedName>
        <fullName evidence="4">Lysozyme inhibitor LprI N-terminal domain-containing protein</fullName>
    </recommendedName>
</protein>
<keyword evidence="3" id="KW-1185">Reference proteome</keyword>
<organism evidence="2 3">
    <name type="scientific">Bradyrhizobium sediminis</name>
    <dbReference type="NCBI Taxonomy" id="2840469"/>
    <lineage>
        <taxon>Bacteria</taxon>
        <taxon>Pseudomonadati</taxon>
        <taxon>Pseudomonadota</taxon>
        <taxon>Alphaproteobacteria</taxon>
        <taxon>Hyphomicrobiales</taxon>
        <taxon>Nitrobacteraceae</taxon>
        <taxon>Bradyrhizobium</taxon>
    </lineage>
</organism>
<reference evidence="2 3" key="1">
    <citation type="submission" date="2021-06" db="EMBL/GenBank/DDBJ databases">
        <title>Bradyrhizobium sp. S2-11-4 Genome sequencing.</title>
        <authorList>
            <person name="Jin L."/>
        </authorList>
    </citation>
    <scope>NUCLEOTIDE SEQUENCE [LARGE SCALE GENOMIC DNA]</scope>
    <source>
        <strain evidence="2 3">S2-11-4</strain>
    </source>
</reference>
<keyword evidence="1" id="KW-0732">Signal</keyword>
<sequence length="372" mass="40330">MRAIILAIVGLPLALMHPACGQNAADPDRLIREMLPLFDSNRCAIFSDTAERLFCGDPELNRLSARLSSAVQDRLDRIPNRRLAIEENAEWIRNRNSSCGIFRNQRLSAPEINYIKGCLLKQTEARIDILDDPNFDCLSSNNAAGLLICSDPDLAAAKTDFNSMVVGLLAKLKGDDARRALLEYERWSRERDRTCDLADKDNAPLEELSSSEACLANYFKRKTAELAAAKGNPGRIFARPPFSPLPDANAVDLCIAQIHAANACEGFLSVKRVVELDSEIATASAIVTAEIEMSVLTPFAVCSPIASGCTGSCWDSKSGEAKPVPPSRASLTSGRRVSIQKSFAFQRTDGGGWRCETAALQPVEAGVAMSAP</sequence>
<evidence type="ECO:0000313" key="3">
    <source>
        <dbReference type="Proteomes" id="UP000676951"/>
    </source>
</evidence>
<feature type="chain" id="PRO_5037317052" description="Lysozyme inhibitor LprI N-terminal domain-containing protein" evidence="1">
    <location>
        <begin position="22"/>
        <end position="372"/>
    </location>
</feature>
<dbReference type="Proteomes" id="UP000676951">
    <property type="component" value="Chromosome"/>
</dbReference>
<evidence type="ECO:0000313" key="2">
    <source>
        <dbReference type="EMBL" id="QWG23069.1"/>
    </source>
</evidence>
<gene>
    <name evidence="2" type="ORF">KMZ93_24485</name>
</gene>
<feature type="signal peptide" evidence="1">
    <location>
        <begin position="1"/>
        <end position="21"/>
    </location>
</feature>
<name>A0A975RX72_9BRAD</name>
<proteinExistence type="predicted"/>
<dbReference type="EMBL" id="CP076136">
    <property type="protein sequence ID" value="QWG23069.1"/>
    <property type="molecule type" value="Genomic_DNA"/>
</dbReference>
<evidence type="ECO:0000256" key="1">
    <source>
        <dbReference type="SAM" id="SignalP"/>
    </source>
</evidence>
<accession>A0A975RX72</accession>